<dbReference type="PANTHER" id="PTHR43581">
    <property type="entry name" value="ATP/GTP PHOSPHATASE"/>
    <property type="match status" value="1"/>
</dbReference>
<dbReference type="EMBL" id="JBHUFD010000005">
    <property type="protein sequence ID" value="MFD1873902.1"/>
    <property type="molecule type" value="Genomic_DNA"/>
</dbReference>
<dbReference type="InterPro" id="IPR038729">
    <property type="entry name" value="Rad50/SbcC_AAA"/>
</dbReference>
<evidence type="ECO:0000259" key="2">
    <source>
        <dbReference type="Pfam" id="PF13476"/>
    </source>
</evidence>
<dbReference type="InterPro" id="IPR027417">
    <property type="entry name" value="P-loop_NTPase"/>
</dbReference>
<sequence length="422" mass="46966">MADSVETPAAEVSPYLKQVRVRDYPPLRDAKVAFKPGLNIIIGPNGSGKTRFIELVSELIHPYQVHERGAECELELGGYDGGLTITFHEPEQDLDPLISQYGPTPPLEVRVQAEASSGSSDDFLSAIREAGLNYRHLYPILAHHGVPLKGLPLVAASATFAFGEMGRIRLEPALNSSPEAAPLLVGEIFNAFALVNAKRPKRVNGKAVPAPSTTEAQALTERILTAYLAFLNPFLKQHSPIEEARLSRPYQIFENLTQRETLVKGLVFEYFVAASWLPFEALSDGTKRMLYLISQLVMPWATSTSSTTAPPEFSLHIPVRIIFLEEPELGIHPVQLTKLLSLIKEVAQTQQVIMTTHAPQVLDMLGADELDRITVCSLDPEKGTQFHKLTEEKQEQARVYMKEVGFLSDYWRYSYLEETEAE</sequence>
<feature type="domain" description="Rad50/SbcC-type AAA" evidence="2">
    <location>
        <begin position="26"/>
        <end position="54"/>
    </location>
</feature>
<dbReference type="Proteomes" id="UP001597197">
    <property type="component" value="Unassembled WGS sequence"/>
</dbReference>
<feature type="domain" description="ATPase AAA-type core" evidence="1">
    <location>
        <begin position="240"/>
        <end position="363"/>
    </location>
</feature>
<name>A0ABW4QWD3_9BACT</name>
<evidence type="ECO:0000259" key="1">
    <source>
        <dbReference type="Pfam" id="PF13304"/>
    </source>
</evidence>
<comment type="caution">
    <text evidence="3">The sequence shown here is derived from an EMBL/GenBank/DDBJ whole genome shotgun (WGS) entry which is preliminary data.</text>
</comment>
<dbReference type="InterPro" id="IPR051396">
    <property type="entry name" value="Bact_Antivir_Def_Nuclease"/>
</dbReference>
<organism evidence="3 4">
    <name type="scientific">Hymenobacter bucti</name>
    <dbReference type="NCBI Taxonomy" id="1844114"/>
    <lineage>
        <taxon>Bacteria</taxon>
        <taxon>Pseudomonadati</taxon>
        <taxon>Bacteroidota</taxon>
        <taxon>Cytophagia</taxon>
        <taxon>Cytophagales</taxon>
        <taxon>Hymenobacteraceae</taxon>
        <taxon>Hymenobacter</taxon>
    </lineage>
</organism>
<dbReference type="RefSeq" id="WP_382315200.1">
    <property type="nucleotide sequence ID" value="NZ_JBHUFD010000005.1"/>
</dbReference>
<dbReference type="SUPFAM" id="SSF52540">
    <property type="entry name" value="P-loop containing nucleoside triphosphate hydrolases"/>
    <property type="match status" value="1"/>
</dbReference>
<dbReference type="Pfam" id="PF13476">
    <property type="entry name" value="AAA_23"/>
    <property type="match status" value="1"/>
</dbReference>
<dbReference type="Pfam" id="PF13304">
    <property type="entry name" value="AAA_21"/>
    <property type="match status" value="1"/>
</dbReference>
<gene>
    <name evidence="3" type="ORF">ACFSDX_15765</name>
</gene>
<proteinExistence type="predicted"/>
<dbReference type="InterPro" id="IPR003959">
    <property type="entry name" value="ATPase_AAA_core"/>
</dbReference>
<dbReference type="Gene3D" id="3.40.50.300">
    <property type="entry name" value="P-loop containing nucleotide triphosphate hydrolases"/>
    <property type="match status" value="2"/>
</dbReference>
<dbReference type="PANTHER" id="PTHR43581:SF4">
    <property type="entry name" value="ATP_GTP PHOSPHATASE"/>
    <property type="match status" value="1"/>
</dbReference>
<reference evidence="4" key="1">
    <citation type="journal article" date="2019" name="Int. J. Syst. Evol. Microbiol.">
        <title>The Global Catalogue of Microorganisms (GCM) 10K type strain sequencing project: providing services to taxonomists for standard genome sequencing and annotation.</title>
        <authorList>
            <consortium name="The Broad Institute Genomics Platform"/>
            <consortium name="The Broad Institute Genome Sequencing Center for Infectious Disease"/>
            <person name="Wu L."/>
            <person name="Ma J."/>
        </authorList>
    </citation>
    <scope>NUCLEOTIDE SEQUENCE [LARGE SCALE GENOMIC DNA]</scope>
    <source>
        <strain evidence="4">CGMCC 1.15795</strain>
    </source>
</reference>
<keyword evidence="4" id="KW-1185">Reference proteome</keyword>
<evidence type="ECO:0000313" key="4">
    <source>
        <dbReference type="Proteomes" id="UP001597197"/>
    </source>
</evidence>
<accession>A0ABW4QWD3</accession>
<protein>
    <submittedName>
        <fullName evidence="3">AAA family ATPase</fullName>
    </submittedName>
</protein>
<evidence type="ECO:0000313" key="3">
    <source>
        <dbReference type="EMBL" id="MFD1873902.1"/>
    </source>
</evidence>